<accession>A0A399ET74</accession>
<dbReference type="GO" id="GO:0030151">
    <property type="term" value="F:molybdenum ion binding"/>
    <property type="evidence" value="ECO:0007669"/>
    <property type="project" value="InterPro"/>
</dbReference>
<dbReference type="SUPFAM" id="SSF50800">
    <property type="entry name" value="PK beta-barrel domain-like"/>
    <property type="match status" value="1"/>
</dbReference>
<dbReference type="PANTHER" id="PTHR36930:SF1">
    <property type="entry name" value="MOSC DOMAIN-CONTAINING PROTEIN"/>
    <property type="match status" value="1"/>
</dbReference>
<reference evidence="2 3" key="1">
    <citation type="submission" date="2018-08" db="EMBL/GenBank/DDBJ databases">
        <title>Meiothermus luteus KCTC 52599 genome sequencing project.</title>
        <authorList>
            <person name="Da Costa M.S."/>
            <person name="Albuquerque L."/>
            <person name="Raposo P."/>
            <person name="Froufe H.J.C."/>
            <person name="Barroso C.S."/>
            <person name="Egas C."/>
        </authorList>
    </citation>
    <scope>NUCLEOTIDE SEQUENCE [LARGE SCALE GENOMIC DNA]</scope>
    <source>
        <strain evidence="2 3">KCTC 52599</strain>
    </source>
</reference>
<gene>
    <name evidence="2" type="ORF">Mlute_01325</name>
</gene>
<protein>
    <submittedName>
        <fullName evidence="2">MOSC domain protein</fullName>
    </submittedName>
</protein>
<dbReference type="Gene3D" id="2.40.33.20">
    <property type="entry name" value="PK beta-barrel domain-like"/>
    <property type="match status" value="1"/>
</dbReference>
<evidence type="ECO:0000313" key="3">
    <source>
        <dbReference type="Proteomes" id="UP000265800"/>
    </source>
</evidence>
<dbReference type="EMBL" id="QWKZ01000034">
    <property type="protein sequence ID" value="RIH86269.1"/>
    <property type="molecule type" value="Genomic_DNA"/>
</dbReference>
<feature type="domain" description="MOSC" evidence="1">
    <location>
        <begin position="18"/>
        <end position="142"/>
    </location>
</feature>
<dbReference type="InterPro" id="IPR052716">
    <property type="entry name" value="MOSC_domain"/>
</dbReference>
<dbReference type="GO" id="GO:0003824">
    <property type="term" value="F:catalytic activity"/>
    <property type="evidence" value="ECO:0007669"/>
    <property type="project" value="InterPro"/>
</dbReference>
<proteinExistence type="predicted"/>
<dbReference type="GO" id="GO:0030170">
    <property type="term" value="F:pyridoxal phosphate binding"/>
    <property type="evidence" value="ECO:0007669"/>
    <property type="project" value="InterPro"/>
</dbReference>
<name>A0A399ET74_9DEIN</name>
<dbReference type="PANTHER" id="PTHR36930">
    <property type="entry name" value="METAL-SULFUR CLUSTER BIOSYNTHESIS PROTEINS YUAD-RELATED"/>
    <property type="match status" value="1"/>
</dbReference>
<dbReference type="AlphaFoldDB" id="A0A399ET74"/>
<comment type="caution">
    <text evidence="2">The sequence shown here is derived from an EMBL/GenBank/DDBJ whole genome shotgun (WGS) entry which is preliminary data.</text>
</comment>
<evidence type="ECO:0000313" key="2">
    <source>
        <dbReference type="EMBL" id="RIH86269.1"/>
    </source>
</evidence>
<sequence length="145" mass="15385">MMRVLSLHADAGSTLPKGAVEQARLVEGMGVVGDRHFGKNPDQAVLIVGQSAYEYAEQAGIPLPPGALGENIRVDFDPHTLESGARLRVGPALLELTSACTVCSSLSSFDLRLPKLLLGKRGLYARVLQGGVVQVGDEVLILEPR</sequence>
<dbReference type="InterPro" id="IPR005302">
    <property type="entry name" value="MoCF_Sase_C"/>
</dbReference>
<dbReference type="InterPro" id="IPR011037">
    <property type="entry name" value="Pyrv_Knase-like_insert_dom_sf"/>
</dbReference>
<evidence type="ECO:0000259" key="1">
    <source>
        <dbReference type="PROSITE" id="PS51340"/>
    </source>
</evidence>
<dbReference type="Pfam" id="PF03473">
    <property type="entry name" value="MOSC"/>
    <property type="match status" value="1"/>
</dbReference>
<dbReference type="Proteomes" id="UP000265800">
    <property type="component" value="Unassembled WGS sequence"/>
</dbReference>
<organism evidence="2 3">
    <name type="scientific">Meiothermus luteus</name>
    <dbReference type="NCBI Taxonomy" id="2026184"/>
    <lineage>
        <taxon>Bacteria</taxon>
        <taxon>Thermotogati</taxon>
        <taxon>Deinococcota</taxon>
        <taxon>Deinococci</taxon>
        <taxon>Thermales</taxon>
        <taxon>Thermaceae</taxon>
        <taxon>Meiothermus</taxon>
    </lineage>
</organism>
<dbReference type="PROSITE" id="PS51340">
    <property type="entry name" value="MOSC"/>
    <property type="match status" value="1"/>
</dbReference>
<keyword evidence="3" id="KW-1185">Reference proteome</keyword>